<dbReference type="Proteomes" id="UP001186974">
    <property type="component" value="Unassembled WGS sequence"/>
</dbReference>
<accession>A0ACC3DQG9</accession>
<proteinExistence type="predicted"/>
<comment type="caution">
    <text evidence="1">The sequence shown here is derived from an EMBL/GenBank/DDBJ whole genome shotgun (WGS) entry which is preliminary data.</text>
</comment>
<name>A0ACC3DQG9_9PEZI</name>
<sequence length="214" mass="24051">MFILSTFSDLIQIFPEDFQKPSREAIEDNINSKYANKVVQNVGLCVGLHDLLESSEGLIGHGTGIVNVNVKFRLVVFRPFRGEILEGVIKENSVQGIRIALDFFWDIFVPGPSNLFDGCKFNTAEDAWVWYEEGNELFFDKGEVVRFRVEAEQWHDLSPQKPIRGQEEAVAEKKVPYSIIGSMQQGGLGPILWWPNEEGEAEGDAEEGAAEEEA</sequence>
<organism evidence="1 2">
    <name type="scientific">Coniosporium uncinatum</name>
    <dbReference type="NCBI Taxonomy" id="93489"/>
    <lineage>
        <taxon>Eukaryota</taxon>
        <taxon>Fungi</taxon>
        <taxon>Dikarya</taxon>
        <taxon>Ascomycota</taxon>
        <taxon>Pezizomycotina</taxon>
        <taxon>Dothideomycetes</taxon>
        <taxon>Dothideomycetes incertae sedis</taxon>
        <taxon>Coniosporium</taxon>
    </lineage>
</organism>
<protein>
    <submittedName>
        <fullName evidence="1">Uncharacterized protein</fullName>
    </submittedName>
</protein>
<gene>
    <name evidence="1" type="ORF">LTS18_006074</name>
</gene>
<reference evidence="1" key="1">
    <citation type="submission" date="2024-09" db="EMBL/GenBank/DDBJ databases">
        <title>Black Yeasts Isolated from many extreme environments.</title>
        <authorList>
            <person name="Coleine C."/>
            <person name="Stajich J.E."/>
            <person name="Selbmann L."/>
        </authorList>
    </citation>
    <scope>NUCLEOTIDE SEQUENCE</scope>
    <source>
        <strain evidence="1">CCFEE 5737</strain>
    </source>
</reference>
<evidence type="ECO:0000313" key="2">
    <source>
        <dbReference type="Proteomes" id="UP001186974"/>
    </source>
</evidence>
<dbReference type="EMBL" id="JAWDJW010001472">
    <property type="protein sequence ID" value="KAK3078974.1"/>
    <property type="molecule type" value="Genomic_DNA"/>
</dbReference>
<evidence type="ECO:0000313" key="1">
    <source>
        <dbReference type="EMBL" id="KAK3078974.1"/>
    </source>
</evidence>
<keyword evidence="2" id="KW-1185">Reference proteome</keyword>